<dbReference type="GO" id="GO:0005829">
    <property type="term" value="C:cytosol"/>
    <property type="evidence" value="ECO:0007669"/>
    <property type="project" value="TreeGrafter"/>
</dbReference>
<gene>
    <name evidence="13" type="primary">gltX_2</name>
    <name evidence="10" type="synonym">gltX</name>
    <name evidence="13" type="ORF">JDO7802_02604</name>
</gene>
<dbReference type="GO" id="GO:0006424">
    <property type="term" value="P:glutamyl-tRNA aminoacylation"/>
    <property type="evidence" value="ECO:0007669"/>
    <property type="project" value="UniProtKB-UniRule"/>
</dbReference>
<evidence type="ECO:0000256" key="9">
    <source>
        <dbReference type="ARBA" id="ARBA00023146"/>
    </source>
</evidence>
<dbReference type="GO" id="GO:0000049">
    <property type="term" value="F:tRNA binding"/>
    <property type="evidence" value="ECO:0007669"/>
    <property type="project" value="InterPro"/>
</dbReference>
<evidence type="ECO:0000259" key="12">
    <source>
        <dbReference type="Pfam" id="PF19269"/>
    </source>
</evidence>
<dbReference type="InterPro" id="IPR049940">
    <property type="entry name" value="GluQ/Sye"/>
</dbReference>
<dbReference type="FunFam" id="3.40.50.620:FF:000007">
    <property type="entry name" value="Glutamate--tRNA ligase"/>
    <property type="match status" value="1"/>
</dbReference>
<feature type="domain" description="Aminoacyl-tRNA synthetase class I anticodon-binding" evidence="12">
    <location>
        <begin position="334"/>
        <end position="466"/>
    </location>
</feature>
<keyword evidence="14" id="KW-1185">Reference proteome</keyword>
<dbReference type="PANTHER" id="PTHR43311:SF2">
    <property type="entry name" value="GLUTAMATE--TRNA LIGASE, MITOCHONDRIAL-RELATED"/>
    <property type="match status" value="1"/>
</dbReference>
<proteinExistence type="inferred from homology"/>
<dbReference type="InterPro" id="IPR001412">
    <property type="entry name" value="aa-tRNA-synth_I_CS"/>
</dbReference>
<dbReference type="InterPro" id="IPR004527">
    <property type="entry name" value="Glu-tRNA-ligase_bac/mito"/>
</dbReference>
<sequence length="471" mass="51515">MSAAAPAPPVVTRIAPSPTGTMHIGTARTALFNWLFARRHGGQFLLRIEDTDRARSTEQATQTILNGLTWLGLDHDGDIVSQADRADRHAQVAHQMLAEGSAYKCFSTQEEIEAFREEARAAGRSTLFQSPWRDVPAIDHPDAPAVIRLRAPRDGTTVIRDAVQGDVTFRNDQLDDMVLLRSDGTPTYMLAVVVDDHDMGITHVIRGDDHLNNAARQAQIFDAMDWAQPVWAHIPLIHGADGKKLSKRHGATGVEEYAEMGFPARALRNYLARLGWSHGDDEFFTDAQAIEWFDLGGIGRAPARLDLKKLENLSGQHLSTMSDDDILSALHDWSDRAGRAPIDATRLRPAIAIVKDASRTLPQLLDRAHFALTSRPITQDDKSAKALDTVSRGILRELTPHLQNASWSRDALEGVVGDLAQSKGLGLGKLAAPLRAALAGRTATPSVFDMMLVLGRDETLARLQDAANSES</sequence>
<dbReference type="InterPro" id="IPR020058">
    <property type="entry name" value="Glu/Gln-tRNA-synth_Ib_cat-dom"/>
</dbReference>
<dbReference type="EMBL" id="CXSU01000012">
    <property type="protein sequence ID" value="CTQ50579.1"/>
    <property type="molecule type" value="Genomic_DNA"/>
</dbReference>
<keyword evidence="4 10" id="KW-0963">Cytoplasm</keyword>
<comment type="subunit">
    <text evidence="3 10">Monomer.</text>
</comment>
<feature type="short sequence motif" description="'HIGH' region" evidence="10">
    <location>
        <begin position="16"/>
        <end position="26"/>
    </location>
</feature>
<feature type="domain" description="Glutamyl/glutaminyl-tRNA synthetase class Ib catalytic" evidence="11">
    <location>
        <begin position="10"/>
        <end position="311"/>
    </location>
</feature>
<comment type="similarity">
    <text evidence="2 10">Belongs to the class-I aminoacyl-tRNA synthetase family. Glutamate--tRNA ligase type 1 subfamily.</text>
</comment>
<keyword evidence="6 10" id="KW-0547">Nucleotide-binding</keyword>
<keyword evidence="8 10" id="KW-0648">Protein biosynthesis</keyword>
<dbReference type="InterPro" id="IPR045462">
    <property type="entry name" value="aa-tRNA-synth_I_cd-bd"/>
</dbReference>
<evidence type="ECO:0000259" key="11">
    <source>
        <dbReference type="Pfam" id="PF00749"/>
    </source>
</evidence>
<name>A0A0M6YL77_9RHOB</name>
<comment type="catalytic activity">
    <reaction evidence="10">
        <text>tRNA(Glu) + L-glutamate + ATP = L-glutamyl-tRNA(Glu) + AMP + diphosphate</text>
        <dbReference type="Rhea" id="RHEA:23540"/>
        <dbReference type="Rhea" id="RHEA-COMP:9663"/>
        <dbReference type="Rhea" id="RHEA-COMP:9680"/>
        <dbReference type="ChEBI" id="CHEBI:29985"/>
        <dbReference type="ChEBI" id="CHEBI:30616"/>
        <dbReference type="ChEBI" id="CHEBI:33019"/>
        <dbReference type="ChEBI" id="CHEBI:78442"/>
        <dbReference type="ChEBI" id="CHEBI:78520"/>
        <dbReference type="ChEBI" id="CHEBI:456215"/>
        <dbReference type="EC" id="6.1.1.17"/>
    </reaction>
</comment>
<dbReference type="InterPro" id="IPR033910">
    <property type="entry name" value="GluRS_core"/>
</dbReference>
<dbReference type="HAMAP" id="MF_00022">
    <property type="entry name" value="Glu_tRNA_synth_type1"/>
    <property type="match status" value="1"/>
</dbReference>
<dbReference type="RefSeq" id="WP_055086202.1">
    <property type="nucleotide sequence ID" value="NZ_CXSU01000012.1"/>
</dbReference>
<dbReference type="CDD" id="cd00808">
    <property type="entry name" value="GluRS_core"/>
    <property type="match status" value="1"/>
</dbReference>
<dbReference type="SUPFAM" id="SSF52374">
    <property type="entry name" value="Nucleotidylyl transferase"/>
    <property type="match status" value="1"/>
</dbReference>
<evidence type="ECO:0000256" key="7">
    <source>
        <dbReference type="ARBA" id="ARBA00022840"/>
    </source>
</evidence>
<dbReference type="InterPro" id="IPR000924">
    <property type="entry name" value="Glu/Gln-tRNA-synth"/>
</dbReference>
<reference evidence="13 14" key="1">
    <citation type="submission" date="2015-07" db="EMBL/GenBank/DDBJ databases">
        <authorList>
            <person name="Noorani M."/>
        </authorList>
    </citation>
    <scope>NUCLEOTIDE SEQUENCE [LARGE SCALE GENOMIC DNA]</scope>
    <source>
        <strain evidence="13 14">CECT 7802</strain>
    </source>
</reference>
<dbReference type="GO" id="GO:0004818">
    <property type="term" value="F:glutamate-tRNA ligase activity"/>
    <property type="evidence" value="ECO:0007669"/>
    <property type="project" value="UniProtKB-UniRule"/>
</dbReference>
<evidence type="ECO:0000313" key="13">
    <source>
        <dbReference type="EMBL" id="CTQ50579.1"/>
    </source>
</evidence>
<keyword evidence="7 10" id="KW-0067">ATP-binding</keyword>
<dbReference type="Gene3D" id="3.40.50.620">
    <property type="entry name" value="HUPs"/>
    <property type="match status" value="1"/>
</dbReference>
<comment type="caution">
    <text evidence="10">Lacks conserved residue(s) required for the propagation of feature annotation.</text>
</comment>
<dbReference type="OrthoDB" id="9807503at2"/>
<dbReference type="Gene3D" id="1.10.10.350">
    <property type="match status" value="1"/>
</dbReference>
<dbReference type="InterPro" id="IPR020751">
    <property type="entry name" value="aa-tRNA-synth_I_codon-bd_sub2"/>
</dbReference>
<dbReference type="Pfam" id="PF19269">
    <property type="entry name" value="Anticodon_2"/>
    <property type="match status" value="1"/>
</dbReference>
<dbReference type="Pfam" id="PF00749">
    <property type="entry name" value="tRNA-synt_1c"/>
    <property type="match status" value="1"/>
</dbReference>
<dbReference type="NCBIfam" id="TIGR00464">
    <property type="entry name" value="gltX_bact"/>
    <property type="match status" value="1"/>
</dbReference>
<dbReference type="InterPro" id="IPR008925">
    <property type="entry name" value="aa_tRNA-synth_I_cd-bd_sf"/>
</dbReference>
<evidence type="ECO:0000313" key="14">
    <source>
        <dbReference type="Proteomes" id="UP000049222"/>
    </source>
</evidence>
<dbReference type="EC" id="6.1.1.17" evidence="10"/>
<evidence type="ECO:0000256" key="3">
    <source>
        <dbReference type="ARBA" id="ARBA00011245"/>
    </source>
</evidence>
<protein>
    <recommendedName>
        <fullName evidence="10">Glutamate--tRNA ligase</fullName>
        <ecNumber evidence="10">6.1.1.17</ecNumber>
    </recommendedName>
    <alternativeName>
        <fullName evidence="10">Glutamyl-tRNA synthetase</fullName>
        <shortName evidence="10">GluRS</shortName>
    </alternativeName>
</protein>
<dbReference type="Proteomes" id="UP000049222">
    <property type="component" value="Unassembled WGS sequence"/>
</dbReference>
<evidence type="ECO:0000256" key="10">
    <source>
        <dbReference type="HAMAP-Rule" id="MF_00022"/>
    </source>
</evidence>
<keyword evidence="5 10" id="KW-0436">Ligase</keyword>
<dbReference type="SUPFAM" id="SSF48163">
    <property type="entry name" value="An anticodon-binding domain of class I aminoacyl-tRNA synthetases"/>
    <property type="match status" value="1"/>
</dbReference>
<accession>A0A0M6YL77</accession>
<evidence type="ECO:0000256" key="4">
    <source>
        <dbReference type="ARBA" id="ARBA00022490"/>
    </source>
</evidence>
<dbReference type="InterPro" id="IPR014729">
    <property type="entry name" value="Rossmann-like_a/b/a_fold"/>
</dbReference>
<dbReference type="PANTHER" id="PTHR43311">
    <property type="entry name" value="GLUTAMATE--TRNA LIGASE"/>
    <property type="match status" value="1"/>
</dbReference>
<evidence type="ECO:0000256" key="5">
    <source>
        <dbReference type="ARBA" id="ARBA00022598"/>
    </source>
</evidence>
<comment type="function">
    <text evidence="10">Catalyzes the attachment of glutamate to tRNA(Glu) in a two-step reaction: glutamate is first activated by ATP to form Glu-AMP and then transferred to the acceptor end of tRNA(Glu).</text>
</comment>
<comment type="subcellular location">
    <subcellularLocation>
        <location evidence="1 10">Cytoplasm</location>
    </subcellularLocation>
</comment>
<dbReference type="PROSITE" id="PS00178">
    <property type="entry name" value="AA_TRNA_LIGASE_I"/>
    <property type="match status" value="1"/>
</dbReference>
<feature type="short sequence motif" description="'KMSKS' region" evidence="10">
    <location>
        <begin position="244"/>
        <end position="248"/>
    </location>
</feature>
<organism evidence="13 14">
    <name type="scientific">Jannaschia donghaensis</name>
    <dbReference type="NCBI Taxonomy" id="420998"/>
    <lineage>
        <taxon>Bacteria</taxon>
        <taxon>Pseudomonadati</taxon>
        <taxon>Pseudomonadota</taxon>
        <taxon>Alphaproteobacteria</taxon>
        <taxon>Rhodobacterales</taxon>
        <taxon>Roseobacteraceae</taxon>
        <taxon>Jannaschia</taxon>
    </lineage>
</organism>
<dbReference type="AlphaFoldDB" id="A0A0M6YL77"/>
<dbReference type="GO" id="GO:0005524">
    <property type="term" value="F:ATP binding"/>
    <property type="evidence" value="ECO:0007669"/>
    <property type="project" value="UniProtKB-UniRule"/>
</dbReference>
<dbReference type="PRINTS" id="PR00987">
    <property type="entry name" value="TRNASYNTHGLU"/>
</dbReference>
<evidence type="ECO:0000256" key="1">
    <source>
        <dbReference type="ARBA" id="ARBA00004496"/>
    </source>
</evidence>
<feature type="binding site" evidence="10">
    <location>
        <position position="247"/>
    </location>
    <ligand>
        <name>ATP</name>
        <dbReference type="ChEBI" id="CHEBI:30616"/>
    </ligand>
</feature>
<evidence type="ECO:0000256" key="2">
    <source>
        <dbReference type="ARBA" id="ARBA00007894"/>
    </source>
</evidence>
<keyword evidence="9 10" id="KW-0030">Aminoacyl-tRNA synthetase</keyword>
<evidence type="ECO:0000256" key="8">
    <source>
        <dbReference type="ARBA" id="ARBA00022917"/>
    </source>
</evidence>
<dbReference type="STRING" id="420998.JDO7802_02604"/>
<dbReference type="GO" id="GO:0008270">
    <property type="term" value="F:zinc ion binding"/>
    <property type="evidence" value="ECO:0007669"/>
    <property type="project" value="InterPro"/>
</dbReference>
<evidence type="ECO:0000256" key="6">
    <source>
        <dbReference type="ARBA" id="ARBA00022741"/>
    </source>
</evidence>